<dbReference type="EMBL" id="VASG01000001">
    <property type="protein sequence ID" value="TLP78707.1"/>
    <property type="molecule type" value="Genomic_DNA"/>
</dbReference>
<feature type="domain" description="Arc-like DNA binding" evidence="1">
    <location>
        <begin position="5"/>
        <end position="48"/>
    </location>
</feature>
<dbReference type="Proteomes" id="UP000307510">
    <property type="component" value="Unassembled WGS sequence"/>
</dbReference>
<evidence type="ECO:0000259" key="1">
    <source>
        <dbReference type="Pfam" id="PF03869"/>
    </source>
</evidence>
<sequence length="170" mass="18660">MNDARSFSQFKLRMPPALRFQVEQAAEASLRSLNAELVFRLQQSFEGEVPADASKQVPASTTSRVLYLLCMRSGSHPSGSTGSGRLQPIHSLQPVPPYAGIHGRWHHESGIRCLEAGLQYLSCGAGIYLRETHARAPSPEVLARYLRQRQANSLRPCARTLRAGGLSHGL</sequence>
<dbReference type="Gene3D" id="1.10.1220.10">
    <property type="entry name" value="Met repressor-like"/>
    <property type="match status" value="1"/>
</dbReference>
<keyword evidence="2" id="KW-0238">DNA-binding</keyword>
<dbReference type="GO" id="GO:0003677">
    <property type="term" value="F:DNA binding"/>
    <property type="evidence" value="ECO:0007669"/>
    <property type="project" value="UniProtKB-KW"/>
</dbReference>
<organism evidence="2 3">
    <name type="scientific">Pseudomonas nitroreducens</name>
    <dbReference type="NCBI Taxonomy" id="46680"/>
    <lineage>
        <taxon>Bacteria</taxon>
        <taxon>Pseudomonadati</taxon>
        <taxon>Pseudomonadota</taxon>
        <taxon>Gammaproteobacteria</taxon>
        <taxon>Pseudomonadales</taxon>
        <taxon>Pseudomonadaceae</taxon>
        <taxon>Pseudomonas</taxon>
    </lineage>
</organism>
<gene>
    <name evidence="2" type="ORF">FEA48_05780</name>
</gene>
<evidence type="ECO:0000313" key="2">
    <source>
        <dbReference type="EMBL" id="TLP78707.1"/>
    </source>
</evidence>
<evidence type="ECO:0000313" key="3">
    <source>
        <dbReference type="Proteomes" id="UP000307510"/>
    </source>
</evidence>
<dbReference type="AlphaFoldDB" id="A0A5R9ALG4"/>
<dbReference type="GO" id="GO:0006355">
    <property type="term" value="P:regulation of DNA-templated transcription"/>
    <property type="evidence" value="ECO:0007669"/>
    <property type="project" value="InterPro"/>
</dbReference>
<proteinExistence type="predicted"/>
<dbReference type="SUPFAM" id="SSF47598">
    <property type="entry name" value="Ribbon-helix-helix"/>
    <property type="match status" value="1"/>
</dbReference>
<reference evidence="2 3" key="1">
    <citation type="submission" date="2019-05" db="EMBL/GenBank/DDBJ databases">
        <authorList>
            <person name="Moore K."/>
            <person name="O'Neill P."/>
            <person name="Farbos A."/>
            <person name="Studholme D.J."/>
        </authorList>
    </citation>
    <scope>NUCLEOTIDE SEQUENCE [LARGE SCALE GENOMIC DNA]</scope>
    <source>
        <strain evidence="2 3">DSM 9128</strain>
    </source>
</reference>
<comment type="caution">
    <text evidence="2">The sequence shown here is derived from an EMBL/GenBank/DDBJ whole genome shotgun (WGS) entry which is preliminary data.</text>
</comment>
<protein>
    <submittedName>
        <fullName evidence="2">Arc family DNA-binding protein</fullName>
    </submittedName>
</protein>
<accession>A0A5R9ALG4</accession>
<dbReference type="Pfam" id="PF03869">
    <property type="entry name" value="Arc"/>
    <property type="match status" value="1"/>
</dbReference>
<dbReference type="InterPro" id="IPR013321">
    <property type="entry name" value="Arc_rbn_hlx_hlx"/>
</dbReference>
<dbReference type="InterPro" id="IPR005569">
    <property type="entry name" value="Arc_DNA-bd_dom"/>
</dbReference>
<name>A0A5R9ALG4_PSENT</name>
<dbReference type="InterPro" id="IPR010985">
    <property type="entry name" value="Ribbon_hlx_hlx"/>
</dbReference>
<reference evidence="3" key="2">
    <citation type="submission" date="2019-06" db="EMBL/GenBank/DDBJ databases">
        <title>AzeR, a transcriptional regulator that responds to azelaic acid in Pseudomonas nitroreducens.</title>
        <authorList>
            <person name="Bez C."/>
            <person name="Javvadi S.G."/>
            <person name="Bertani I."/>
            <person name="Devescovi G."/>
            <person name="Studholme D.J."/>
            <person name="Geller A."/>
            <person name="Levy A."/>
            <person name="Venturi V."/>
        </authorList>
    </citation>
    <scope>NUCLEOTIDE SEQUENCE [LARGE SCALE GENOMIC DNA]</scope>
    <source>
        <strain evidence="3">DSM 9128</strain>
    </source>
</reference>